<sequence>MQGAGVQQIERRLLNIATEAAKAKGSAAKLPVESLELLTVELIDLGELLKSALAEPEEAEAAVSALSRSTSWP</sequence>
<evidence type="ECO:0000313" key="1">
    <source>
        <dbReference type="EMBL" id="KAK9807722.1"/>
    </source>
</evidence>
<comment type="caution">
    <text evidence="1">The sequence shown here is derived from an EMBL/GenBank/DDBJ whole genome shotgun (WGS) entry which is preliminary data.</text>
</comment>
<dbReference type="EMBL" id="JALJOR010000012">
    <property type="protein sequence ID" value="KAK9807722.1"/>
    <property type="molecule type" value="Genomic_DNA"/>
</dbReference>
<name>A0AAW1PFZ6_9CHLO</name>
<protein>
    <submittedName>
        <fullName evidence="1">Uncharacterized protein</fullName>
    </submittedName>
</protein>
<keyword evidence="2" id="KW-1185">Reference proteome</keyword>
<gene>
    <name evidence="1" type="ORF">WJX72_007188</name>
</gene>
<organism evidence="1 2">
    <name type="scientific">[Myrmecia] bisecta</name>
    <dbReference type="NCBI Taxonomy" id="41462"/>
    <lineage>
        <taxon>Eukaryota</taxon>
        <taxon>Viridiplantae</taxon>
        <taxon>Chlorophyta</taxon>
        <taxon>core chlorophytes</taxon>
        <taxon>Trebouxiophyceae</taxon>
        <taxon>Trebouxiales</taxon>
        <taxon>Trebouxiaceae</taxon>
        <taxon>Myrmecia</taxon>
    </lineage>
</organism>
<dbReference type="Proteomes" id="UP001489004">
    <property type="component" value="Unassembled WGS sequence"/>
</dbReference>
<reference evidence="1 2" key="1">
    <citation type="journal article" date="2024" name="Nat. Commun.">
        <title>Phylogenomics reveals the evolutionary origins of lichenization in chlorophyte algae.</title>
        <authorList>
            <person name="Puginier C."/>
            <person name="Libourel C."/>
            <person name="Otte J."/>
            <person name="Skaloud P."/>
            <person name="Haon M."/>
            <person name="Grisel S."/>
            <person name="Petersen M."/>
            <person name="Berrin J.G."/>
            <person name="Delaux P.M."/>
            <person name="Dal Grande F."/>
            <person name="Keller J."/>
        </authorList>
    </citation>
    <scope>NUCLEOTIDE SEQUENCE [LARGE SCALE GENOMIC DNA]</scope>
    <source>
        <strain evidence="1 2">SAG 2043</strain>
    </source>
</reference>
<proteinExistence type="predicted"/>
<dbReference type="AlphaFoldDB" id="A0AAW1PFZ6"/>
<evidence type="ECO:0000313" key="2">
    <source>
        <dbReference type="Proteomes" id="UP001489004"/>
    </source>
</evidence>
<accession>A0AAW1PFZ6</accession>